<dbReference type="SUPFAM" id="SSF48726">
    <property type="entry name" value="Immunoglobulin"/>
    <property type="match status" value="1"/>
</dbReference>
<evidence type="ECO:0000313" key="8">
    <source>
        <dbReference type="EMBL" id="KAJ8378497.1"/>
    </source>
</evidence>
<dbReference type="PANTHER" id="PTHR19367">
    <property type="entry name" value="T-CELL RECEPTOR ALPHA CHAIN V REGION"/>
    <property type="match status" value="1"/>
</dbReference>
<feature type="signal peptide" evidence="6">
    <location>
        <begin position="1"/>
        <end position="17"/>
    </location>
</feature>
<dbReference type="EMBL" id="JAINUG010000319">
    <property type="protein sequence ID" value="KAJ8378497.1"/>
    <property type="molecule type" value="Genomic_DNA"/>
</dbReference>
<keyword evidence="2" id="KW-1064">Adaptive immunity</keyword>
<evidence type="ECO:0000256" key="4">
    <source>
        <dbReference type="ARBA" id="ARBA00023319"/>
    </source>
</evidence>
<feature type="domain" description="Ig-like" evidence="7">
    <location>
        <begin position="20"/>
        <end position="126"/>
    </location>
</feature>
<dbReference type="InterPro" id="IPR036179">
    <property type="entry name" value="Ig-like_dom_sf"/>
</dbReference>
<dbReference type="Proteomes" id="UP001221898">
    <property type="component" value="Unassembled WGS sequence"/>
</dbReference>
<keyword evidence="5" id="KW-0391">Immunity</keyword>
<sequence>MMLHCLFLLFSTMLGDSFQDAITTASNVEHVSEGSSAVLSCNYTGDALNLQWYRQHPRSKPEFLILIYGGGDPEKTEGRFTVKHEKANKRVHLELPSAEVTDSALYYCALQPTVTGNPYTLYKNLTAHERRQVPNFV</sequence>
<dbReference type="SMART" id="SM00409">
    <property type="entry name" value="IG"/>
    <property type="match status" value="1"/>
</dbReference>
<protein>
    <recommendedName>
        <fullName evidence="7">Ig-like domain-containing protein</fullName>
    </recommendedName>
</protein>
<proteinExistence type="predicted"/>
<dbReference type="InterPro" id="IPR013106">
    <property type="entry name" value="Ig_V-set"/>
</dbReference>
<dbReference type="SMART" id="SM00406">
    <property type="entry name" value="IGv"/>
    <property type="match status" value="1"/>
</dbReference>
<dbReference type="PROSITE" id="PS50835">
    <property type="entry name" value="IG_LIKE"/>
    <property type="match status" value="1"/>
</dbReference>
<name>A0AAD7RE29_9TELE</name>
<keyword evidence="4" id="KW-0393">Immunoglobulin domain</keyword>
<dbReference type="PANTHER" id="PTHR19367:SF18">
    <property type="entry name" value="T CELL RECEPTOR ALPHA VARIABLE 16"/>
    <property type="match status" value="1"/>
</dbReference>
<evidence type="ECO:0000256" key="3">
    <source>
        <dbReference type="ARBA" id="ARBA00023170"/>
    </source>
</evidence>
<dbReference type="AlphaFoldDB" id="A0AAD7RE29"/>
<keyword evidence="3" id="KW-0675">Receptor</keyword>
<dbReference type="Gene3D" id="2.60.40.10">
    <property type="entry name" value="Immunoglobulins"/>
    <property type="match status" value="1"/>
</dbReference>
<dbReference type="InterPro" id="IPR003599">
    <property type="entry name" value="Ig_sub"/>
</dbReference>
<dbReference type="Pfam" id="PF07686">
    <property type="entry name" value="V-set"/>
    <property type="match status" value="1"/>
</dbReference>
<dbReference type="GO" id="GO:0002250">
    <property type="term" value="P:adaptive immune response"/>
    <property type="evidence" value="ECO:0007669"/>
    <property type="project" value="UniProtKB-KW"/>
</dbReference>
<organism evidence="8 9">
    <name type="scientific">Aldrovandia affinis</name>
    <dbReference type="NCBI Taxonomy" id="143900"/>
    <lineage>
        <taxon>Eukaryota</taxon>
        <taxon>Metazoa</taxon>
        <taxon>Chordata</taxon>
        <taxon>Craniata</taxon>
        <taxon>Vertebrata</taxon>
        <taxon>Euteleostomi</taxon>
        <taxon>Actinopterygii</taxon>
        <taxon>Neopterygii</taxon>
        <taxon>Teleostei</taxon>
        <taxon>Notacanthiformes</taxon>
        <taxon>Halosauridae</taxon>
        <taxon>Aldrovandia</taxon>
    </lineage>
</organism>
<dbReference type="InterPro" id="IPR051287">
    <property type="entry name" value="TCR_variable_region"/>
</dbReference>
<feature type="chain" id="PRO_5042049849" description="Ig-like domain-containing protein" evidence="6">
    <location>
        <begin position="18"/>
        <end position="137"/>
    </location>
</feature>
<dbReference type="InterPro" id="IPR013783">
    <property type="entry name" value="Ig-like_fold"/>
</dbReference>
<dbReference type="GO" id="GO:0042101">
    <property type="term" value="C:T cell receptor complex"/>
    <property type="evidence" value="ECO:0007669"/>
    <property type="project" value="UniProtKB-KW"/>
</dbReference>
<reference evidence="8" key="1">
    <citation type="journal article" date="2023" name="Science">
        <title>Genome structures resolve the early diversification of teleost fishes.</title>
        <authorList>
            <person name="Parey E."/>
            <person name="Louis A."/>
            <person name="Montfort J."/>
            <person name="Bouchez O."/>
            <person name="Roques C."/>
            <person name="Iampietro C."/>
            <person name="Lluch J."/>
            <person name="Castinel A."/>
            <person name="Donnadieu C."/>
            <person name="Desvignes T."/>
            <person name="Floi Bucao C."/>
            <person name="Jouanno E."/>
            <person name="Wen M."/>
            <person name="Mejri S."/>
            <person name="Dirks R."/>
            <person name="Jansen H."/>
            <person name="Henkel C."/>
            <person name="Chen W.J."/>
            <person name="Zahm M."/>
            <person name="Cabau C."/>
            <person name="Klopp C."/>
            <person name="Thompson A.W."/>
            <person name="Robinson-Rechavi M."/>
            <person name="Braasch I."/>
            <person name="Lecointre G."/>
            <person name="Bobe J."/>
            <person name="Postlethwait J.H."/>
            <person name="Berthelot C."/>
            <person name="Roest Crollius H."/>
            <person name="Guiguen Y."/>
        </authorList>
    </citation>
    <scope>NUCLEOTIDE SEQUENCE</scope>
    <source>
        <strain evidence="8">NC1722</strain>
    </source>
</reference>
<keyword evidence="9" id="KW-1185">Reference proteome</keyword>
<accession>A0AAD7RE29</accession>
<evidence type="ECO:0000256" key="2">
    <source>
        <dbReference type="ARBA" id="ARBA00023130"/>
    </source>
</evidence>
<evidence type="ECO:0000256" key="1">
    <source>
        <dbReference type="ARBA" id="ARBA00022729"/>
    </source>
</evidence>
<keyword evidence="5" id="KW-1279">T cell receptor</keyword>
<evidence type="ECO:0000256" key="6">
    <source>
        <dbReference type="SAM" id="SignalP"/>
    </source>
</evidence>
<comment type="caution">
    <text evidence="8">The sequence shown here is derived from an EMBL/GenBank/DDBJ whole genome shotgun (WGS) entry which is preliminary data.</text>
</comment>
<keyword evidence="1 6" id="KW-0732">Signal</keyword>
<evidence type="ECO:0000259" key="7">
    <source>
        <dbReference type="PROSITE" id="PS50835"/>
    </source>
</evidence>
<evidence type="ECO:0000256" key="5">
    <source>
        <dbReference type="ARBA" id="ARBA00043266"/>
    </source>
</evidence>
<evidence type="ECO:0000313" key="9">
    <source>
        <dbReference type="Proteomes" id="UP001221898"/>
    </source>
</evidence>
<dbReference type="InterPro" id="IPR007110">
    <property type="entry name" value="Ig-like_dom"/>
</dbReference>
<gene>
    <name evidence="8" type="ORF">AAFF_G00239610</name>
</gene>